<feature type="chain" id="PRO_5002667370" evidence="1">
    <location>
        <begin position="23"/>
        <end position="132"/>
    </location>
</feature>
<keyword evidence="3" id="KW-1185">Reference proteome</keyword>
<organism evidence="2 3">
    <name type="scientific">Robiginitalea biformata (strain ATCC BAA-864 / DSM 15991 / KCTC 12146 / HTCC2501)</name>
    <dbReference type="NCBI Taxonomy" id="313596"/>
    <lineage>
        <taxon>Bacteria</taxon>
        <taxon>Pseudomonadati</taxon>
        <taxon>Bacteroidota</taxon>
        <taxon>Flavobacteriia</taxon>
        <taxon>Flavobacteriales</taxon>
        <taxon>Flavobacteriaceae</taxon>
        <taxon>Robiginitalea</taxon>
    </lineage>
</organism>
<evidence type="ECO:0000313" key="3">
    <source>
        <dbReference type="Proteomes" id="UP000009049"/>
    </source>
</evidence>
<keyword evidence="1" id="KW-0732">Signal</keyword>
<reference evidence="2 3" key="1">
    <citation type="journal article" date="2009" name="J. Bacteriol.">
        <title>Complete genome sequence of Robiginitalea biformata HTCC2501.</title>
        <authorList>
            <person name="Oh H.M."/>
            <person name="Giovannoni S.J."/>
            <person name="Lee K."/>
            <person name="Ferriera S."/>
            <person name="Johnson J."/>
            <person name="Cho J.C."/>
        </authorList>
    </citation>
    <scope>NUCLEOTIDE SEQUENCE [LARGE SCALE GENOMIC DNA]</scope>
    <source>
        <strain evidence="3">ATCC BAA-864 / HTCC2501 / KCTC 12146</strain>
    </source>
</reference>
<name>A4CHA1_ROBBH</name>
<dbReference type="AlphaFoldDB" id="A4CHA1"/>
<accession>A4CHA1</accession>
<dbReference type="OrthoDB" id="1446707at2"/>
<sequence>MMRLFAISMSALMLLQSFHVTVSDLVQLDELLEHAQYHRQQFGDNFFVFLSKHYGAEKEEHSREHQEEQPQHEQLPFQQLAHLSGAHTFILRKPAFEFGWLPESPAQKPNFHYIPLRSTPFQSGVFQPPRQA</sequence>
<dbReference type="EMBL" id="CP001712">
    <property type="protein sequence ID" value="EAR16309.1"/>
    <property type="molecule type" value="Genomic_DNA"/>
</dbReference>
<dbReference type="STRING" id="313596.RB2501_05405"/>
<dbReference type="Proteomes" id="UP000009049">
    <property type="component" value="Chromosome"/>
</dbReference>
<feature type="signal peptide" evidence="1">
    <location>
        <begin position="1"/>
        <end position="22"/>
    </location>
</feature>
<gene>
    <name evidence="2" type="ordered locus">RB2501_05405</name>
</gene>
<dbReference type="KEGG" id="rbi:RB2501_05405"/>
<evidence type="ECO:0000256" key="1">
    <source>
        <dbReference type="SAM" id="SignalP"/>
    </source>
</evidence>
<dbReference type="HOGENOM" id="CLU_1913317_0_0_10"/>
<protein>
    <submittedName>
        <fullName evidence="2">Uncharacterized protein</fullName>
    </submittedName>
</protein>
<dbReference type="eggNOG" id="ENOG5032UKA">
    <property type="taxonomic scope" value="Bacteria"/>
</dbReference>
<evidence type="ECO:0000313" key="2">
    <source>
        <dbReference type="EMBL" id="EAR16309.1"/>
    </source>
</evidence>
<dbReference type="RefSeq" id="WP_015753066.1">
    <property type="nucleotide sequence ID" value="NC_013222.1"/>
</dbReference>
<proteinExistence type="predicted"/>